<protein>
    <submittedName>
        <fullName evidence="2">Uncharacterized protein</fullName>
    </submittedName>
</protein>
<feature type="transmembrane region" description="Helical" evidence="1">
    <location>
        <begin position="414"/>
        <end position="440"/>
    </location>
</feature>
<proteinExistence type="predicted"/>
<keyword evidence="2" id="KW-0542">Nucleomorph</keyword>
<dbReference type="Proteomes" id="UP000243348">
    <property type="component" value="Nucleomorph 1"/>
</dbReference>
<name>J7G581_9CRYP</name>
<keyword evidence="1" id="KW-1133">Transmembrane helix</keyword>
<evidence type="ECO:0000256" key="1">
    <source>
        <dbReference type="SAM" id="Phobius"/>
    </source>
</evidence>
<keyword evidence="1" id="KW-0812">Transmembrane</keyword>
<feature type="transmembrane region" description="Helical" evidence="1">
    <location>
        <begin position="160"/>
        <end position="175"/>
    </location>
</feature>
<gene>
    <name evidence="2" type="ORF">CMESO_33</name>
</gene>
<sequence length="504" mass="62306">MTRKIRLYPNKEKSEYITKASGISNFFFFEKIFKKNKIKKNFYLTKEKKKKVKCYVRLNKKIVLEKINFSNIFFYSFLIYYFHLFSQFDGEKKFHKTKAHDFFSAIVIPLDTDEKISKNKNLICINFNIRKELSDFSNSLKVGRNQLSKFFFFENKKKKFIKFSIFFIFYFLENLDYNYYKKKKAFLGRPKKEYKAYLFFILFYFSEFSGKFKKKNIYFLNKLLFFMKVFFLKKIFKRKKYYNWFHQKKTIFFLKEEKVFSIFYRKTINKYLKKKKNNKNTSLIKSLSFKKIFISGSFFFFFKRLAQINRVLFKKKNLPFKKKLYLFLQMDHVFALCQMKKNILAPIQQFDFRAVYFLTFKNKKNVSLNQKKRFYNFDVCFQKKLIFFIQEYFSSANQIIEIFLWKLFNKKKNFLLIIDFFFITPTKLKMISFIIFGNFFKKFFEIGKYFGLLEFWINYQINNKLIFGIFLILKKNLFYLLNWYFFIRKKKSIHLIKKIISANF</sequence>
<reference evidence="2 3" key="1">
    <citation type="journal article" date="2012" name="Genome Biol. Evol.">
        <title>Nucleomorph genome sequence of the cryptophyte alga Chroomonas mesostigmatica CCMP1168 reveals lineage-specific gene loss and genome complexity.</title>
        <authorList>
            <person name="Moore C.E."/>
            <person name="Curtis B."/>
            <person name="Mills T."/>
            <person name="Tanifuji G."/>
            <person name="Archibald J.M."/>
        </authorList>
    </citation>
    <scope>NUCLEOTIDE SEQUENCE [LARGE SCALE GENOMIC DNA]</scope>
    <source>
        <strain evidence="2 3">CCMP1168</strain>
    </source>
</reference>
<geneLocation type="nucleomorph" evidence="2"/>
<evidence type="ECO:0000313" key="3">
    <source>
        <dbReference type="Proteomes" id="UP000243348"/>
    </source>
</evidence>
<feature type="transmembrane region" description="Helical" evidence="1">
    <location>
        <begin position="67"/>
        <end position="85"/>
    </location>
</feature>
<keyword evidence="1" id="KW-0472">Membrane</keyword>
<evidence type="ECO:0000313" key="2">
    <source>
        <dbReference type="EMBL" id="AFP65236.1"/>
    </source>
</evidence>
<feature type="transmembrane region" description="Helical" evidence="1">
    <location>
        <begin position="465"/>
        <end position="487"/>
    </location>
</feature>
<organism evidence="2 3">
    <name type="scientific">Chroomonas mesostigmatica CCMP1168</name>
    <dbReference type="NCBI Taxonomy" id="1195612"/>
    <lineage>
        <taxon>Eukaryota</taxon>
        <taxon>Cryptophyceae</taxon>
        <taxon>Pyrenomonadales</taxon>
        <taxon>Chroomonadaceae</taxon>
        <taxon>Chroomonas</taxon>
    </lineage>
</organism>
<dbReference type="AlphaFoldDB" id="J7G581"/>
<accession>J7G581</accession>
<dbReference type="EMBL" id="CP003680">
    <property type="protein sequence ID" value="AFP65236.1"/>
    <property type="molecule type" value="Genomic_DNA"/>
</dbReference>